<reference evidence="1" key="1">
    <citation type="submission" date="2021-06" db="EMBL/GenBank/DDBJ databases">
        <authorList>
            <person name="Kallberg Y."/>
            <person name="Tangrot J."/>
            <person name="Rosling A."/>
        </authorList>
    </citation>
    <scope>NUCLEOTIDE SEQUENCE</scope>
    <source>
        <strain evidence="1">MA461A</strain>
    </source>
</reference>
<name>A0ACA9SMA8_9GLOM</name>
<organism evidence="1 2">
    <name type="scientific">Racocetra persica</name>
    <dbReference type="NCBI Taxonomy" id="160502"/>
    <lineage>
        <taxon>Eukaryota</taxon>
        <taxon>Fungi</taxon>
        <taxon>Fungi incertae sedis</taxon>
        <taxon>Mucoromycota</taxon>
        <taxon>Glomeromycotina</taxon>
        <taxon>Glomeromycetes</taxon>
        <taxon>Diversisporales</taxon>
        <taxon>Gigasporaceae</taxon>
        <taxon>Racocetra</taxon>
    </lineage>
</organism>
<keyword evidence="2" id="KW-1185">Reference proteome</keyword>
<sequence>KDSKFVREETTAPLGLTIIPSTFISNIKNNACLSNKKSITIPTEVLIEKSNPKTPNYILLEDAFVRTTLRIKDLNESG</sequence>
<evidence type="ECO:0000313" key="1">
    <source>
        <dbReference type="EMBL" id="CAG8842604.1"/>
    </source>
</evidence>
<proteinExistence type="predicted"/>
<feature type="non-terminal residue" evidence="1">
    <location>
        <position position="1"/>
    </location>
</feature>
<comment type="caution">
    <text evidence="1">The sequence shown here is derived from an EMBL/GenBank/DDBJ whole genome shotgun (WGS) entry which is preliminary data.</text>
</comment>
<feature type="non-terminal residue" evidence="1">
    <location>
        <position position="78"/>
    </location>
</feature>
<evidence type="ECO:0000313" key="2">
    <source>
        <dbReference type="Proteomes" id="UP000789920"/>
    </source>
</evidence>
<protein>
    <submittedName>
        <fullName evidence="1">32858_t:CDS:1</fullName>
    </submittedName>
</protein>
<dbReference type="EMBL" id="CAJVQC010134870">
    <property type="protein sequence ID" value="CAG8842604.1"/>
    <property type="molecule type" value="Genomic_DNA"/>
</dbReference>
<accession>A0ACA9SMA8</accession>
<dbReference type="Proteomes" id="UP000789920">
    <property type="component" value="Unassembled WGS sequence"/>
</dbReference>
<gene>
    <name evidence="1" type="ORF">RPERSI_LOCUS32396</name>
</gene>